<feature type="compositionally biased region" description="Pro residues" evidence="1">
    <location>
        <begin position="202"/>
        <end position="217"/>
    </location>
</feature>
<feature type="compositionally biased region" description="Pro residues" evidence="1">
    <location>
        <begin position="279"/>
        <end position="293"/>
    </location>
</feature>
<dbReference type="EMBL" id="CP012672">
    <property type="protein sequence ID" value="AUX35164.1"/>
    <property type="molecule type" value="Genomic_DNA"/>
</dbReference>
<feature type="compositionally biased region" description="Basic residues" evidence="1">
    <location>
        <begin position="158"/>
        <end position="174"/>
    </location>
</feature>
<feature type="compositionally biased region" description="Pro residues" evidence="1">
    <location>
        <begin position="231"/>
        <end position="242"/>
    </location>
</feature>
<sequence length="326" mass="33194">MPSANASDAAGGAAAITDATPTAACPPDAASPGEAAGAAVRSVEILVSWGTTVLFVQHLAPPRAFDVGERRDDGRPCDLFLPERVLGARRAPLLDVDPAGRVRFVLLGAATGTLTLGGAPLSAADARARHAGATRPDLPGAVLVPLPPPAAPPPAPRRSWRPRRPPSSARRRSSPGRSGSAPPAPRPRPRAPAPPSARSSPRSPPPPASTSSPPPRRTPTAPRSPAARSPPTTPAAPRPRPASPTASPGTYRAAAPRGTAGPAAHARSTAAPASSPGATRPPLPGTRPRPTSPPAEAEADLGRRGRRRSRPGSKGSRRPHLRCPPR</sequence>
<evidence type="ECO:0000256" key="1">
    <source>
        <dbReference type="SAM" id="MobiDB-lite"/>
    </source>
</evidence>
<dbReference type="AlphaFoldDB" id="A0A4P2QXB6"/>
<organism evidence="2 3">
    <name type="scientific">Sorangium cellulosum</name>
    <name type="common">Polyangium cellulosum</name>
    <dbReference type="NCBI Taxonomy" id="56"/>
    <lineage>
        <taxon>Bacteria</taxon>
        <taxon>Pseudomonadati</taxon>
        <taxon>Myxococcota</taxon>
        <taxon>Polyangia</taxon>
        <taxon>Polyangiales</taxon>
        <taxon>Polyangiaceae</taxon>
        <taxon>Sorangium</taxon>
    </lineage>
</organism>
<feature type="compositionally biased region" description="Low complexity" evidence="1">
    <location>
        <begin position="218"/>
        <end position="230"/>
    </location>
</feature>
<feature type="compositionally biased region" description="Pro residues" evidence="1">
    <location>
        <begin position="182"/>
        <end position="195"/>
    </location>
</feature>
<feature type="region of interest" description="Disordered" evidence="1">
    <location>
        <begin position="1"/>
        <end position="33"/>
    </location>
</feature>
<feature type="compositionally biased region" description="Low complexity" evidence="1">
    <location>
        <begin position="243"/>
        <end position="278"/>
    </location>
</feature>
<feature type="compositionally biased region" description="Basic residues" evidence="1">
    <location>
        <begin position="304"/>
        <end position="326"/>
    </location>
</feature>
<dbReference type="Proteomes" id="UP000295497">
    <property type="component" value="Chromosome"/>
</dbReference>
<protein>
    <submittedName>
        <fullName evidence="2">Uncharacterized protein</fullName>
    </submittedName>
</protein>
<proteinExistence type="predicted"/>
<feature type="region of interest" description="Disordered" evidence="1">
    <location>
        <begin position="127"/>
        <end position="326"/>
    </location>
</feature>
<evidence type="ECO:0000313" key="3">
    <source>
        <dbReference type="Proteomes" id="UP000295497"/>
    </source>
</evidence>
<accession>A0A4P2QXB6</accession>
<feature type="compositionally biased region" description="Pro residues" evidence="1">
    <location>
        <begin position="145"/>
        <end position="156"/>
    </location>
</feature>
<name>A0A4P2QXB6_SORCE</name>
<gene>
    <name evidence="2" type="ORF">SOCE836_073530</name>
</gene>
<evidence type="ECO:0000313" key="2">
    <source>
        <dbReference type="EMBL" id="AUX35164.1"/>
    </source>
</evidence>
<reference evidence="2 3" key="1">
    <citation type="submission" date="2015-09" db="EMBL/GenBank/DDBJ databases">
        <title>Sorangium comparison.</title>
        <authorList>
            <person name="Zaburannyi N."/>
            <person name="Bunk B."/>
            <person name="Overmann J."/>
            <person name="Mueller R."/>
        </authorList>
    </citation>
    <scope>NUCLEOTIDE SEQUENCE [LARGE SCALE GENOMIC DNA]</scope>
    <source>
        <strain evidence="2 3">So ce836</strain>
    </source>
</reference>